<dbReference type="HAMAP" id="MF_00057">
    <property type="entry name" value="KdsB"/>
    <property type="match status" value="1"/>
</dbReference>
<comment type="caution">
    <text evidence="6">The sequence shown here is derived from an EMBL/GenBank/DDBJ whole genome shotgun (WGS) entry which is preliminary data.</text>
</comment>
<dbReference type="SUPFAM" id="SSF53448">
    <property type="entry name" value="Nucleotide-diphospho-sugar transferases"/>
    <property type="match status" value="1"/>
</dbReference>
<dbReference type="NCBIfam" id="NF003952">
    <property type="entry name" value="PRK05450.1-5"/>
    <property type="match status" value="1"/>
</dbReference>
<sequence>MKTVCVIPARYASTRLPGKPLVLIGDKPMIRHVYERACLAGSIDQVIIATDDERIERVAGQFGAAVVMTDPTLPSGTDRVYAAIKEVDADVIINLQGDEPFIEPRLLDQLAAMFGNPEVQIATPVGPVSSYEELTDPNLVRVTRDIHGRALYFTRATIPFLRDEPDKKKWPATVPFYKHIGIYAYRKEILAQLTGLPPAMLEQAEKLEQLRFLENGYTIHTLVSDYKALSVDTEEDVKTAQKIITEIQEN</sequence>
<dbReference type="NCBIfam" id="NF009905">
    <property type="entry name" value="PRK13368.1"/>
    <property type="match status" value="1"/>
</dbReference>
<dbReference type="AlphaFoldDB" id="A0A7V1LKJ0"/>
<dbReference type="EC" id="2.7.7.38" evidence="5"/>
<dbReference type="PANTHER" id="PTHR42866">
    <property type="entry name" value="3-DEOXY-MANNO-OCTULOSONATE CYTIDYLYLTRANSFERASE"/>
    <property type="match status" value="1"/>
</dbReference>
<name>A0A7V1LKJ0_CALAY</name>
<organism evidence="6">
    <name type="scientific">Caldithrix abyssi</name>
    <dbReference type="NCBI Taxonomy" id="187145"/>
    <lineage>
        <taxon>Bacteria</taxon>
        <taxon>Pseudomonadati</taxon>
        <taxon>Calditrichota</taxon>
        <taxon>Calditrichia</taxon>
        <taxon>Calditrichales</taxon>
        <taxon>Calditrichaceae</taxon>
        <taxon>Caldithrix</taxon>
    </lineage>
</organism>
<dbReference type="UniPathway" id="UPA00358">
    <property type="reaction ID" value="UER00476"/>
</dbReference>
<dbReference type="GO" id="GO:0009103">
    <property type="term" value="P:lipopolysaccharide biosynthetic process"/>
    <property type="evidence" value="ECO:0007669"/>
    <property type="project" value="UniProtKB-UniRule"/>
</dbReference>
<evidence type="ECO:0000313" key="6">
    <source>
        <dbReference type="EMBL" id="HED09713.1"/>
    </source>
</evidence>
<dbReference type="NCBIfam" id="TIGR00466">
    <property type="entry name" value="kdsB"/>
    <property type="match status" value="1"/>
</dbReference>
<reference evidence="6" key="1">
    <citation type="journal article" date="2020" name="mSystems">
        <title>Genome- and Community-Level Interaction Insights into Carbon Utilization and Element Cycling Functions of Hydrothermarchaeota in Hydrothermal Sediment.</title>
        <authorList>
            <person name="Zhou Z."/>
            <person name="Liu Y."/>
            <person name="Xu W."/>
            <person name="Pan J."/>
            <person name="Luo Z.H."/>
            <person name="Li M."/>
        </authorList>
    </citation>
    <scope>NUCLEOTIDE SEQUENCE [LARGE SCALE GENOMIC DNA]</scope>
    <source>
        <strain evidence="6">HyVt-456</strain>
    </source>
</reference>
<gene>
    <name evidence="5 6" type="primary">kdsB</name>
    <name evidence="6" type="ORF">ENJ10_03410</name>
</gene>
<keyword evidence="5" id="KW-0963">Cytoplasm</keyword>
<dbReference type="Proteomes" id="UP000886005">
    <property type="component" value="Unassembled WGS sequence"/>
</dbReference>
<proteinExistence type="inferred from homology"/>
<evidence type="ECO:0000256" key="1">
    <source>
        <dbReference type="ARBA" id="ARBA00004370"/>
    </source>
</evidence>
<protein>
    <recommendedName>
        <fullName evidence="5">3-deoxy-manno-octulosonate cytidylyltransferase</fullName>
        <ecNumber evidence="5">2.7.7.38</ecNumber>
    </recommendedName>
    <alternativeName>
        <fullName evidence="5">CMP-2-keto-3-deoxyoctulosonic acid synthase</fullName>
        <shortName evidence="5">CKS</shortName>
        <shortName evidence="5">CMP-KDO synthase</shortName>
    </alternativeName>
</protein>
<keyword evidence="3 5" id="KW-0548">Nucleotidyltransferase</keyword>
<keyword evidence="4 5" id="KW-0448">Lipopolysaccharide biosynthesis</keyword>
<dbReference type="Gene3D" id="3.90.550.10">
    <property type="entry name" value="Spore Coat Polysaccharide Biosynthesis Protein SpsA, Chain A"/>
    <property type="match status" value="1"/>
</dbReference>
<dbReference type="GO" id="GO:0008690">
    <property type="term" value="F:3-deoxy-manno-octulosonate cytidylyltransferase activity"/>
    <property type="evidence" value="ECO:0007669"/>
    <property type="project" value="UniProtKB-UniRule"/>
</dbReference>
<evidence type="ECO:0000256" key="2">
    <source>
        <dbReference type="ARBA" id="ARBA00022679"/>
    </source>
</evidence>
<dbReference type="Pfam" id="PF02348">
    <property type="entry name" value="CTP_transf_3"/>
    <property type="match status" value="1"/>
</dbReference>
<dbReference type="GO" id="GO:0016020">
    <property type="term" value="C:membrane"/>
    <property type="evidence" value="ECO:0007669"/>
    <property type="project" value="UniProtKB-SubCell"/>
</dbReference>
<dbReference type="FunFam" id="3.90.550.10:FF:000011">
    <property type="entry name" value="3-deoxy-manno-octulosonate cytidylyltransferase"/>
    <property type="match status" value="1"/>
</dbReference>
<dbReference type="InterPro" id="IPR029044">
    <property type="entry name" value="Nucleotide-diphossugar_trans"/>
</dbReference>
<evidence type="ECO:0000256" key="4">
    <source>
        <dbReference type="ARBA" id="ARBA00022985"/>
    </source>
</evidence>
<evidence type="ECO:0000256" key="3">
    <source>
        <dbReference type="ARBA" id="ARBA00022695"/>
    </source>
</evidence>
<dbReference type="PANTHER" id="PTHR42866:SF2">
    <property type="entry name" value="3-DEOXY-MANNO-OCTULOSONATE CYTIDYLYLTRANSFERASE, MITOCHONDRIAL"/>
    <property type="match status" value="1"/>
</dbReference>
<dbReference type="GO" id="GO:0005829">
    <property type="term" value="C:cytosol"/>
    <property type="evidence" value="ECO:0007669"/>
    <property type="project" value="TreeGrafter"/>
</dbReference>
<accession>A0A7V1LKJ0</accession>
<dbReference type="CDD" id="cd02517">
    <property type="entry name" value="CMP-KDO-Synthetase"/>
    <property type="match status" value="1"/>
</dbReference>
<comment type="catalytic activity">
    <reaction evidence="5">
        <text>3-deoxy-alpha-D-manno-oct-2-ulosonate + CTP = CMP-3-deoxy-beta-D-manno-octulosonate + diphosphate</text>
        <dbReference type="Rhea" id="RHEA:23448"/>
        <dbReference type="ChEBI" id="CHEBI:33019"/>
        <dbReference type="ChEBI" id="CHEBI:37563"/>
        <dbReference type="ChEBI" id="CHEBI:85986"/>
        <dbReference type="ChEBI" id="CHEBI:85987"/>
        <dbReference type="EC" id="2.7.7.38"/>
    </reaction>
</comment>
<comment type="similarity">
    <text evidence="5">Belongs to the KdsB family.</text>
</comment>
<dbReference type="InterPro" id="IPR003329">
    <property type="entry name" value="Cytidylyl_trans"/>
</dbReference>
<dbReference type="InterPro" id="IPR004528">
    <property type="entry name" value="KdsB"/>
</dbReference>
<evidence type="ECO:0000256" key="5">
    <source>
        <dbReference type="HAMAP-Rule" id="MF_00057"/>
    </source>
</evidence>
<comment type="function">
    <text evidence="5">Activates KDO (a required 8-carbon sugar) for incorporation into bacterial lipopolysaccharide in Gram-negative bacteria.</text>
</comment>
<dbReference type="GO" id="GO:0033468">
    <property type="term" value="P:CMP-keto-3-deoxy-D-manno-octulosonic acid biosynthetic process"/>
    <property type="evidence" value="ECO:0007669"/>
    <property type="project" value="UniProtKB-UniRule"/>
</dbReference>
<dbReference type="NCBIfam" id="NF003950">
    <property type="entry name" value="PRK05450.1-3"/>
    <property type="match status" value="1"/>
</dbReference>
<comment type="subcellular location">
    <subcellularLocation>
        <location evidence="5">Cytoplasm</location>
    </subcellularLocation>
    <subcellularLocation>
        <location evidence="1">Membrane</location>
    </subcellularLocation>
</comment>
<keyword evidence="2 5" id="KW-0808">Transferase</keyword>
<dbReference type="EMBL" id="DRLD01000093">
    <property type="protein sequence ID" value="HED09713.1"/>
    <property type="molecule type" value="Genomic_DNA"/>
</dbReference>
<comment type="pathway">
    <text evidence="5">Nucleotide-sugar biosynthesis; CMP-3-deoxy-D-manno-octulosonate biosynthesis; CMP-3-deoxy-D-manno-octulosonate from 3-deoxy-D-manno-octulosonate and CTP: step 1/1.</text>
</comment>